<evidence type="ECO:0000313" key="3">
    <source>
        <dbReference type="Proteomes" id="UP000291084"/>
    </source>
</evidence>
<feature type="signal peptide" evidence="1">
    <location>
        <begin position="1"/>
        <end position="25"/>
    </location>
</feature>
<dbReference type="Proteomes" id="UP000291084">
    <property type="component" value="Chromosome 9"/>
</dbReference>
<organism evidence="2 3">
    <name type="scientific">Vigna angularis var. angularis</name>
    <dbReference type="NCBI Taxonomy" id="157739"/>
    <lineage>
        <taxon>Eukaryota</taxon>
        <taxon>Viridiplantae</taxon>
        <taxon>Streptophyta</taxon>
        <taxon>Embryophyta</taxon>
        <taxon>Tracheophyta</taxon>
        <taxon>Spermatophyta</taxon>
        <taxon>Magnoliopsida</taxon>
        <taxon>eudicotyledons</taxon>
        <taxon>Gunneridae</taxon>
        <taxon>Pentapetalae</taxon>
        <taxon>rosids</taxon>
        <taxon>fabids</taxon>
        <taxon>Fabales</taxon>
        <taxon>Fabaceae</taxon>
        <taxon>Papilionoideae</taxon>
        <taxon>50 kb inversion clade</taxon>
        <taxon>NPAAA clade</taxon>
        <taxon>indigoferoid/millettioid clade</taxon>
        <taxon>Phaseoleae</taxon>
        <taxon>Vigna</taxon>
    </lineage>
</organism>
<proteinExistence type="predicted"/>
<evidence type="ECO:0000313" key="2">
    <source>
        <dbReference type="EMBL" id="BAT96927.1"/>
    </source>
</evidence>
<protein>
    <submittedName>
        <fullName evidence="2">Uncharacterized protein</fullName>
    </submittedName>
</protein>
<dbReference type="PANTHER" id="PTHR35455:SF1">
    <property type="entry name" value="AGAP005842-PA"/>
    <property type="match status" value="1"/>
</dbReference>
<keyword evidence="1" id="KW-0732">Signal</keyword>
<feature type="chain" id="PRO_5006618703" evidence="1">
    <location>
        <begin position="26"/>
        <end position="120"/>
    </location>
</feature>
<sequence length="120" mass="13710">MLIATPNFFLSLLLISLLFCPTLLAKSSHPISDTEVRKNKIQCYADIDSGLWGWSCKSSAIARENCALRCLSPACYELIYESDPVRQSLRVIPFSIEFRSDTFFNLIEFFSCSLKREKKT</sequence>
<gene>
    <name evidence="2" type="primary">Vigan.09G024900</name>
    <name evidence="2" type="ORF">VIGAN_09024900</name>
</gene>
<dbReference type="InterPro" id="IPR031985">
    <property type="entry name" value="DUF4787"/>
</dbReference>
<reference evidence="2 3" key="1">
    <citation type="journal article" date="2015" name="Sci. Rep.">
        <title>The power of single molecule real-time sequencing technology in the de novo assembly of a eukaryotic genome.</title>
        <authorList>
            <person name="Sakai H."/>
            <person name="Naito K."/>
            <person name="Ogiso-Tanaka E."/>
            <person name="Takahashi Y."/>
            <person name="Iseki K."/>
            <person name="Muto C."/>
            <person name="Satou K."/>
            <person name="Teruya K."/>
            <person name="Shiroma A."/>
            <person name="Shimoji M."/>
            <person name="Hirano T."/>
            <person name="Itoh T."/>
            <person name="Kaga A."/>
            <person name="Tomooka N."/>
        </authorList>
    </citation>
    <scope>NUCLEOTIDE SEQUENCE [LARGE SCALE GENOMIC DNA]</scope>
    <source>
        <strain evidence="3">cv. Shumari</strain>
    </source>
</reference>
<dbReference type="Pfam" id="PF16029">
    <property type="entry name" value="DUF4787"/>
    <property type="match status" value="1"/>
</dbReference>
<keyword evidence="3" id="KW-1185">Reference proteome</keyword>
<dbReference type="OrthoDB" id="1915375at2759"/>
<evidence type="ECO:0000256" key="1">
    <source>
        <dbReference type="SAM" id="SignalP"/>
    </source>
</evidence>
<accession>A0A0S3SW80</accession>
<dbReference type="AlphaFoldDB" id="A0A0S3SW80"/>
<name>A0A0S3SW80_PHAAN</name>
<dbReference type="EMBL" id="AP015042">
    <property type="protein sequence ID" value="BAT96927.1"/>
    <property type="molecule type" value="Genomic_DNA"/>
</dbReference>
<dbReference type="PANTHER" id="PTHR35455">
    <property type="entry name" value="UNNAMED PRODUCT"/>
    <property type="match status" value="1"/>
</dbReference>